<reference evidence="9" key="1">
    <citation type="submission" date="2017-09" db="EMBL/GenBank/DDBJ databases">
        <title>Depth-based differentiation of microbial function through sediment-hosted aquifers and enrichment of novel symbionts in the deep terrestrial subsurface.</title>
        <authorList>
            <person name="Probst A.J."/>
            <person name="Ladd B."/>
            <person name="Jarett J.K."/>
            <person name="Geller-Mcgrath D.E."/>
            <person name="Sieber C.M.K."/>
            <person name="Emerson J.B."/>
            <person name="Anantharaman K."/>
            <person name="Thomas B.C."/>
            <person name="Malmstrom R."/>
            <person name="Stieglmeier M."/>
            <person name="Klingl A."/>
            <person name="Woyke T."/>
            <person name="Ryan C.M."/>
            <person name="Banfield J.F."/>
        </authorList>
    </citation>
    <scope>NUCLEOTIDE SEQUENCE [LARGE SCALE GENOMIC DNA]</scope>
</reference>
<sequence>MLINAGIERIVCGSFYGSRYGASEKVVGLAAQAGIQFEFLRSESDQPHGFDEDTIRITEAKVADINKLKVRKIHPSATVPSYSHNGDAGLDLFAVEGATVASGKRASIGTGISVEIPMGYAGLIWDRSGLSQKKGLKTLGGVIDSTYRGEIIVGLYNTSDEAVELMKGDRVAQMLIQPVESAKLEIVEDLSETQRADKGFGSTERSEGKKLEESEIREIKQASVPEEIKTQNKNTRKEENGEGKTKSRW</sequence>
<comment type="caution">
    <text evidence="8">The sequence shown here is derived from an EMBL/GenBank/DDBJ whole genome shotgun (WGS) entry which is preliminary data.</text>
</comment>
<dbReference type="NCBIfam" id="NF001862">
    <property type="entry name" value="PRK00601.1"/>
    <property type="match status" value="1"/>
</dbReference>
<dbReference type="GO" id="GO:0000287">
    <property type="term" value="F:magnesium ion binding"/>
    <property type="evidence" value="ECO:0007669"/>
    <property type="project" value="InterPro"/>
</dbReference>
<dbReference type="Proteomes" id="UP000228596">
    <property type="component" value="Unassembled WGS sequence"/>
</dbReference>
<organism evidence="8 9">
    <name type="scientific">Candidatus Berkelbacteria bacterium CG10_big_fil_rev_8_21_14_0_10_41_12</name>
    <dbReference type="NCBI Taxonomy" id="1974513"/>
    <lineage>
        <taxon>Bacteria</taxon>
        <taxon>Candidatus Berkelbacteria</taxon>
    </lineage>
</organism>
<dbReference type="GO" id="GO:0046081">
    <property type="term" value="P:dUTP catabolic process"/>
    <property type="evidence" value="ECO:0007669"/>
    <property type="project" value="InterPro"/>
</dbReference>
<dbReference type="EMBL" id="PEZV01000002">
    <property type="protein sequence ID" value="PIT97677.1"/>
    <property type="molecule type" value="Genomic_DNA"/>
</dbReference>
<evidence type="ECO:0000256" key="3">
    <source>
        <dbReference type="ARBA" id="ARBA00022801"/>
    </source>
</evidence>
<comment type="similarity">
    <text evidence="1">Belongs to the dUTPase family.</text>
</comment>
<dbReference type="InterPro" id="IPR036157">
    <property type="entry name" value="dUTPase-like_sf"/>
</dbReference>
<accession>A0A2M6WY45</accession>
<evidence type="ECO:0000259" key="7">
    <source>
        <dbReference type="Pfam" id="PF00692"/>
    </source>
</evidence>
<comment type="catalytic activity">
    <reaction evidence="5">
        <text>dUTP + H2O = dUMP + diphosphate + H(+)</text>
        <dbReference type="Rhea" id="RHEA:10248"/>
        <dbReference type="ChEBI" id="CHEBI:15377"/>
        <dbReference type="ChEBI" id="CHEBI:15378"/>
        <dbReference type="ChEBI" id="CHEBI:33019"/>
        <dbReference type="ChEBI" id="CHEBI:61555"/>
        <dbReference type="ChEBI" id="CHEBI:246422"/>
        <dbReference type="EC" id="3.6.1.23"/>
    </reaction>
</comment>
<proteinExistence type="inferred from homology"/>
<feature type="domain" description="dUTPase-like" evidence="7">
    <location>
        <begin position="77"/>
        <end position="203"/>
    </location>
</feature>
<evidence type="ECO:0000256" key="2">
    <source>
        <dbReference type="ARBA" id="ARBA00012379"/>
    </source>
</evidence>
<dbReference type="PANTHER" id="PTHR11241:SF0">
    <property type="entry name" value="DEOXYURIDINE 5'-TRIPHOSPHATE NUCLEOTIDOHYDROLASE"/>
    <property type="match status" value="1"/>
</dbReference>
<evidence type="ECO:0000256" key="5">
    <source>
        <dbReference type="ARBA" id="ARBA00047686"/>
    </source>
</evidence>
<keyword evidence="4" id="KW-0546">Nucleotide metabolism</keyword>
<dbReference type="GO" id="GO:0006226">
    <property type="term" value="P:dUMP biosynthetic process"/>
    <property type="evidence" value="ECO:0007669"/>
    <property type="project" value="InterPro"/>
</dbReference>
<dbReference type="Pfam" id="PF00692">
    <property type="entry name" value="dUTPase"/>
    <property type="match status" value="1"/>
</dbReference>
<dbReference type="CDD" id="cd07557">
    <property type="entry name" value="trimeric_dUTPase"/>
    <property type="match status" value="1"/>
</dbReference>
<evidence type="ECO:0000256" key="4">
    <source>
        <dbReference type="ARBA" id="ARBA00023080"/>
    </source>
</evidence>
<name>A0A2M6WY45_9BACT</name>
<feature type="region of interest" description="Disordered" evidence="6">
    <location>
        <begin position="195"/>
        <end position="249"/>
    </location>
</feature>
<dbReference type="SUPFAM" id="SSF51283">
    <property type="entry name" value="dUTPase-like"/>
    <property type="match status" value="1"/>
</dbReference>
<dbReference type="PANTHER" id="PTHR11241">
    <property type="entry name" value="DEOXYURIDINE 5'-TRIPHOSPHATE NUCLEOTIDOHYDROLASE"/>
    <property type="match status" value="1"/>
</dbReference>
<gene>
    <name evidence="8" type="ORF">COT77_00190</name>
</gene>
<dbReference type="EC" id="3.6.1.23" evidence="2"/>
<dbReference type="AlphaFoldDB" id="A0A2M6WY45"/>
<dbReference type="GO" id="GO:0004170">
    <property type="term" value="F:dUTP diphosphatase activity"/>
    <property type="evidence" value="ECO:0007669"/>
    <property type="project" value="UniProtKB-EC"/>
</dbReference>
<evidence type="ECO:0000256" key="6">
    <source>
        <dbReference type="SAM" id="MobiDB-lite"/>
    </source>
</evidence>
<dbReference type="InterPro" id="IPR029054">
    <property type="entry name" value="dUTPase-like"/>
</dbReference>
<evidence type="ECO:0000256" key="1">
    <source>
        <dbReference type="ARBA" id="ARBA00006581"/>
    </source>
</evidence>
<dbReference type="Gene3D" id="2.70.40.10">
    <property type="match status" value="1"/>
</dbReference>
<evidence type="ECO:0000313" key="9">
    <source>
        <dbReference type="Proteomes" id="UP000228596"/>
    </source>
</evidence>
<dbReference type="NCBIfam" id="TIGR00576">
    <property type="entry name" value="dut"/>
    <property type="match status" value="1"/>
</dbReference>
<keyword evidence="3" id="KW-0378">Hydrolase</keyword>
<dbReference type="InterPro" id="IPR008181">
    <property type="entry name" value="dUTPase"/>
</dbReference>
<evidence type="ECO:0000313" key="8">
    <source>
        <dbReference type="EMBL" id="PIT97677.1"/>
    </source>
</evidence>
<dbReference type="InterPro" id="IPR033704">
    <property type="entry name" value="dUTPase_trimeric"/>
</dbReference>
<protein>
    <recommendedName>
        <fullName evidence="2">dUTP diphosphatase</fullName>
        <ecNumber evidence="2">3.6.1.23</ecNumber>
    </recommendedName>
</protein>